<dbReference type="RefSeq" id="XP_016592617.1">
    <property type="nucleotide sequence ID" value="XM_016737022.1"/>
</dbReference>
<evidence type="ECO:0000313" key="2">
    <source>
        <dbReference type="Proteomes" id="UP000033710"/>
    </source>
</evidence>
<reference evidence="1 2" key="2">
    <citation type="journal article" date="2015" name="Eukaryot. Cell">
        <title>Asexual propagation of a virulent clone complex in a human and feline outbreak of sporotrichosis.</title>
        <authorList>
            <person name="Teixeira Mde M."/>
            <person name="Rodrigues A.M."/>
            <person name="Tsui C.K."/>
            <person name="de Almeida L.G."/>
            <person name="Van Diepeningen A.D."/>
            <person name="van den Ende B.G."/>
            <person name="Fernandes G.F."/>
            <person name="Kano R."/>
            <person name="Hamelin R.C."/>
            <person name="Lopes-Bezerra L.M."/>
            <person name="Vasconcelos A.T."/>
            <person name="de Hoog S."/>
            <person name="de Camargo Z.P."/>
            <person name="Felipe M.S."/>
        </authorList>
    </citation>
    <scope>NUCLEOTIDE SEQUENCE [LARGE SCALE GENOMIC DNA]</scope>
    <source>
        <strain evidence="1 2">1099-18</strain>
    </source>
</reference>
<protein>
    <submittedName>
        <fullName evidence="1">Uncharacterized protein</fullName>
    </submittedName>
</protein>
<proteinExistence type="predicted"/>
<gene>
    <name evidence="1" type="ORF">SPSK_10721</name>
</gene>
<dbReference type="Proteomes" id="UP000033710">
    <property type="component" value="Unassembled WGS sequence"/>
</dbReference>
<sequence length="139" mass="15903">MRDKVKTTRGPQSLSTSDHGSRLWYVVHNEGRLINKSDKPRNDDKRSDWVTRGAYCDLDAAHTTQQDLCIADITFICERRTVVATAHRDYDSTLQHTAVVEPAPLGKTTEIRRQAACFVNERVWMNNPICTIIREADFI</sequence>
<dbReference type="GeneID" id="27672299"/>
<evidence type="ECO:0000313" key="1">
    <source>
        <dbReference type="EMBL" id="KJR89941.1"/>
    </source>
</evidence>
<dbReference type="KEGG" id="ssck:SPSK_10721"/>
<reference evidence="1 2" key="1">
    <citation type="journal article" date="2014" name="BMC Genomics">
        <title>Comparative genomics of the major fungal agents of human and animal Sporotrichosis: Sporothrix schenckii and Sporothrix brasiliensis.</title>
        <authorList>
            <person name="Teixeira M.M."/>
            <person name="de Almeida L.G."/>
            <person name="Kubitschek-Barreira P."/>
            <person name="Alves F.L."/>
            <person name="Kioshima E.S."/>
            <person name="Abadio A.K."/>
            <person name="Fernandes L."/>
            <person name="Derengowski L.S."/>
            <person name="Ferreira K.S."/>
            <person name="Souza R.C."/>
            <person name="Ruiz J.C."/>
            <person name="de Andrade N.C."/>
            <person name="Paes H.C."/>
            <person name="Nicola A.M."/>
            <person name="Albuquerque P."/>
            <person name="Gerber A.L."/>
            <person name="Martins V.P."/>
            <person name="Peconick L.D."/>
            <person name="Neto A.V."/>
            <person name="Chaucanez C.B."/>
            <person name="Silva P.A."/>
            <person name="Cunha O.L."/>
            <person name="de Oliveira F.F."/>
            <person name="dos Santos T.C."/>
            <person name="Barros A.L."/>
            <person name="Soares M.A."/>
            <person name="de Oliveira L.M."/>
            <person name="Marini M.M."/>
            <person name="Villalobos-Duno H."/>
            <person name="Cunha M.M."/>
            <person name="de Hoog S."/>
            <person name="da Silveira J.F."/>
            <person name="Henrissat B."/>
            <person name="Nino-Vega G.A."/>
            <person name="Cisalpino P.S."/>
            <person name="Mora-Montes H.M."/>
            <person name="Almeida S.R."/>
            <person name="Stajich J.E."/>
            <person name="Lopes-Bezerra L.M."/>
            <person name="Vasconcelos A.T."/>
            <person name="Felipe M.S."/>
        </authorList>
    </citation>
    <scope>NUCLEOTIDE SEQUENCE [LARGE SCALE GENOMIC DNA]</scope>
    <source>
        <strain evidence="1 2">1099-18</strain>
    </source>
</reference>
<name>A0A0F2MP48_SPOSC</name>
<organism evidence="1 2">
    <name type="scientific">Sporothrix schenckii 1099-18</name>
    <dbReference type="NCBI Taxonomy" id="1397361"/>
    <lineage>
        <taxon>Eukaryota</taxon>
        <taxon>Fungi</taxon>
        <taxon>Dikarya</taxon>
        <taxon>Ascomycota</taxon>
        <taxon>Pezizomycotina</taxon>
        <taxon>Sordariomycetes</taxon>
        <taxon>Sordariomycetidae</taxon>
        <taxon>Ophiostomatales</taxon>
        <taxon>Ophiostomataceae</taxon>
        <taxon>Sporothrix</taxon>
    </lineage>
</organism>
<dbReference type="EMBL" id="AXCR01000001">
    <property type="protein sequence ID" value="KJR89941.1"/>
    <property type="molecule type" value="Genomic_DNA"/>
</dbReference>
<dbReference type="VEuPathDB" id="FungiDB:SPSK_10721"/>
<comment type="caution">
    <text evidence="1">The sequence shown here is derived from an EMBL/GenBank/DDBJ whole genome shotgun (WGS) entry which is preliminary data.</text>
</comment>
<accession>A0A0F2MP48</accession>
<dbReference type="AlphaFoldDB" id="A0A0F2MP48"/>